<dbReference type="InterPro" id="IPR050261">
    <property type="entry name" value="FrsA_esterase"/>
</dbReference>
<dbReference type="RefSeq" id="WP_013548315.1">
    <property type="nucleotide sequence ID" value="NC_014933.1"/>
</dbReference>
<dbReference type="HOGENOM" id="CLU_648665_0_0_10"/>
<dbReference type="SUPFAM" id="SSF53474">
    <property type="entry name" value="alpha/beta-Hydrolases"/>
    <property type="match status" value="1"/>
</dbReference>
<dbReference type="OrthoDB" id="3668964at2"/>
<protein>
    <recommendedName>
        <fullName evidence="4">Abhydrolase family protein</fullName>
    </recommendedName>
</protein>
<dbReference type="EMBL" id="CP002352">
    <property type="protein sequence ID" value="ADV44728.1"/>
    <property type="molecule type" value="Genomic_DNA"/>
</dbReference>
<evidence type="ECO:0008006" key="4">
    <source>
        <dbReference type="Google" id="ProtNLM"/>
    </source>
</evidence>
<organism evidence="2 3">
    <name type="scientific">Bacteroides helcogenes (strain ATCC 35417 / DSM 20613 / JCM 6297 / CCUG 15421 / P 36-108)</name>
    <dbReference type="NCBI Taxonomy" id="693979"/>
    <lineage>
        <taxon>Bacteria</taxon>
        <taxon>Pseudomonadati</taxon>
        <taxon>Bacteroidota</taxon>
        <taxon>Bacteroidia</taxon>
        <taxon>Bacteroidales</taxon>
        <taxon>Bacteroidaceae</taxon>
        <taxon>Bacteroides</taxon>
    </lineage>
</organism>
<dbReference type="PANTHER" id="PTHR22946">
    <property type="entry name" value="DIENELACTONE HYDROLASE DOMAIN-CONTAINING PROTEIN-RELATED"/>
    <property type="match status" value="1"/>
</dbReference>
<name>E6SN75_BACT6</name>
<evidence type="ECO:0000313" key="3">
    <source>
        <dbReference type="Proteomes" id="UP000008630"/>
    </source>
</evidence>
<dbReference type="Gene3D" id="3.40.50.1820">
    <property type="entry name" value="alpha/beta hydrolase"/>
    <property type="match status" value="1"/>
</dbReference>
<dbReference type="PANTHER" id="PTHR22946:SF0">
    <property type="entry name" value="DIENELACTONE HYDROLASE DOMAIN-CONTAINING PROTEIN"/>
    <property type="match status" value="1"/>
</dbReference>
<accession>E6SN75</accession>
<dbReference type="InterPro" id="IPR025890">
    <property type="entry name" value="Abhydrolase_bac"/>
</dbReference>
<dbReference type="Proteomes" id="UP000008630">
    <property type="component" value="Chromosome"/>
</dbReference>
<dbReference type="AlphaFoldDB" id="E6SN75"/>
<dbReference type="eggNOG" id="COG1073">
    <property type="taxonomic scope" value="Bacteria"/>
</dbReference>
<keyword evidence="3" id="KW-1185">Reference proteome</keyword>
<dbReference type="STRING" id="693979.Bache_2785"/>
<feature type="signal peptide" evidence="1">
    <location>
        <begin position="1"/>
        <end position="20"/>
    </location>
</feature>
<feature type="chain" id="PRO_5003211351" description="Abhydrolase family protein" evidence="1">
    <location>
        <begin position="21"/>
        <end position="405"/>
    </location>
</feature>
<dbReference type="InterPro" id="IPR029058">
    <property type="entry name" value="AB_hydrolase_fold"/>
</dbReference>
<evidence type="ECO:0000313" key="2">
    <source>
        <dbReference type="EMBL" id="ADV44728.1"/>
    </source>
</evidence>
<keyword evidence="1" id="KW-0732">Signal</keyword>
<proteinExistence type="predicted"/>
<dbReference type="Pfam" id="PF12715">
    <property type="entry name" value="Abhydrolase_7"/>
    <property type="match status" value="1"/>
</dbReference>
<reference evidence="2 3" key="2">
    <citation type="journal article" date="2011" name="Stand. Genomic Sci.">
        <title>Complete genome sequence of Bacteroides helcogenes type strain (P 36-108).</title>
        <authorList>
            <person name="Pati A."/>
            <person name="Gronow S."/>
            <person name="Zeytun A."/>
            <person name="Lapidus A."/>
            <person name="Nolan M."/>
            <person name="Hammon N."/>
            <person name="Deshpande S."/>
            <person name="Cheng J.F."/>
            <person name="Tapia R."/>
            <person name="Han C."/>
            <person name="Goodwin L."/>
            <person name="Pitluck S."/>
            <person name="Liolios K."/>
            <person name="Pagani I."/>
            <person name="Ivanova N."/>
            <person name="Mavromatis K."/>
            <person name="Chen A."/>
            <person name="Palaniappan K."/>
            <person name="Land M."/>
            <person name="Hauser L."/>
            <person name="Chang Y.J."/>
            <person name="Jeffries C.D."/>
            <person name="Detter J.C."/>
            <person name="Brambilla E."/>
            <person name="Rohde M."/>
            <person name="Goker M."/>
            <person name="Woyke T."/>
            <person name="Bristow J."/>
            <person name="Eisen J.A."/>
            <person name="Markowitz V."/>
            <person name="Hugenholtz P."/>
            <person name="Kyrpides N.C."/>
            <person name="Klenk H.P."/>
            <person name="Lucas S."/>
        </authorList>
    </citation>
    <scope>NUCLEOTIDE SEQUENCE [LARGE SCALE GENOMIC DNA]</scope>
    <source>
        <strain evidence="3">ATCC 35417 / DSM 20613 / JCM 6297 / CCUG 15421 / P 36-108</strain>
    </source>
</reference>
<dbReference type="KEGG" id="bhl:Bache_2785"/>
<dbReference type="ESTHER" id="bact6-e6sn75">
    <property type="family name" value="Abhydrolase_7"/>
</dbReference>
<sequence>MNRFYNTILLLLLGYVTAFAQNDFQPDRYRVVTTDRSDGRFISTYGIVHQMLKDMKPKYAFNPAFTQNDFLGWQKDVSLAMAEIMCHPQSEKPCTFICVGHEQKDGYKEEKWEFYPLPSCVSTFYVLIPDNVRQSSPAVLCIPGSGMTKEHLIGRISSQNMRAAMALNVAKQGYIAVAVDNAAAGEAADLEHLSQVGYDYDTPSRILLELGWSYLGYTSYLDKQVLDWMKRQSMIRKDRIVVSGFSLGTEPLMVLGALDPDIYGFVYNDFLCQTQERAIVMTAPDENGRRPFPNSIRHLIPNFWRYFNFPDIVASLAPRPLILTEGGLDRDLDLVRRAYEISEHPENVEIHHYAKFQMEEARNKMDKLPEGMDRNSYYISVNVDGVNHYFKNEYVLPWLERLFNK</sequence>
<dbReference type="PATRIC" id="fig|693979.3.peg.2916"/>
<evidence type="ECO:0000256" key="1">
    <source>
        <dbReference type="SAM" id="SignalP"/>
    </source>
</evidence>
<gene>
    <name evidence="2" type="ordered locus">Bache_2785</name>
</gene>
<reference key="1">
    <citation type="submission" date="2010-11" db="EMBL/GenBank/DDBJ databases">
        <title>The complete genome of Bacteroides helcogenes P 36-108.</title>
        <authorList>
            <consortium name="US DOE Joint Genome Institute (JGI-PGF)"/>
            <person name="Lucas S."/>
            <person name="Copeland A."/>
            <person name="Lapidus A."/>
            <person name="Bruce D."/>
            <person name="Goodwin L."/>
            <person name="Pitluck S."/>
            <person name="Kyrpides N."/>
            <person name="Mavromatis K."/>
            <person name="Ivanova N."/>
            <person name="Zeytun A."/>
            <person name="Brettin T."/>
            <person name="Detter J.C."/>
            <person name="Tapia R."/>
            <person name="Han C."/>
            <person name="Land M."/>
            <person name="Hauser L."/>
            <person name="Markowitz V."/>
            <person name="Cheng J.-F."/>
            <person name="Hugenholtz P."/>
            <person name="Woyke T."/>
            <person name="Wu D."/>
            <person name="Gronow S."/>
            <person name="Wellnitz S."/>
            <person name="Brambilla E."/>
            <person name="Klenk H.-P."/>
            <person name="Eisen J.A."/>
        </authorList>
    </citation>
    <scope>NUCLEOTIDE SEQUENCE</scope>
    <source>
        <strain>P 36-108</strain>
    </source>
</reference>